<dbReference type="EC" id="2.1.3.3" evidence="2"/>
<evidence type="ECO:0000313" key="6">
    <source>
        <dbReference type="EMBL" id="KAK7868458.1"/>
    </source>
</evidence>
<dbReference type="GO" id="GO:0004585">
    <property type="term" value="F:ornithine carbamoyltransferase activity"/>
    <property type="evidence" value="ECO:0007669"/>
    <property type="project" value="UniProtKB-EC"/>
</dbReference>
<dbReference type="Pfam" id="PF02729">
    <property type="entry name" value="OTCace_N"/>
    <property type="match status" value="1"/>
</dbReference>
<keyword evidence="3" id="KW-0808">Transferase</keyword>
<comment type="similarity">
    <text evidence="1">Belongs to the aspartate/ornithine carbamoyltransferase superfamily. OTCase family.</text>
</comment>
<dbReference type="GO" id="GO:0042450">
    <property type="term" value="P:L-arginine biosynthetic process via ornithine"/>
    <property type="evidence" value="ECO:0007669"/>
    <property type="project" value="TreeGrafter"/>
</dbReference>
<accession>A0AAN9W488</accession>
<reference evidence="6 7" key="1">
    <citation type="submission" date="2024-03" db="EMBL/GenBank/DDBJ databases">
        <title>The genome assembly and annotation of the cricket Gryllus longicercus Weissman &amp; Gray.</title>
        <authorList>
            <person name="Szrajer S."/>
            <person name="Gray D."/>
            <person name="Ylla G."/>
        </authorList>
    </citation>
    <scope>NUCLEOTIDE SEQUENCE [LARGE SCALE GENOMIC DNA]</scope>
    <source>
        <strain evidence="6">DAG 2021-001</strain>
        <tissue evidence="6">Whole body minus gut</tissue>
    </source>
</reference>
<evidence type="ECO:0000256" key="1">
    <source>
        <dbReference type="ARBA" id="ARBA00007805"/>
    </source>
</evidence>
<evidence type="ECO:0000259" key="5">
    <source>
        <dbReference type="Pfam" id="PF02729"/>
    </source>
</evidence>
<dbReference type="GO" id="GO:0019240">
    <property type="term" value="P:citrulline biosynthetic process"/>
    <property type="evidence" value="ECO:0007669"/>
    <property type="project" value="TreeGrafter"/>
</dbReference>
<evidence type="ECO:0000256" key="2">
    <source>
        <dbReference type="ARBA" id="ARBA00013007"/>
    </source>
</evidence>
<dbReference type="InterPro" id="IPR006131">
    <property type="entry name" value="Asp_carbamoyltransf_Asp/Orn-bd"/>
</dbReference>
<evidence type="ECO:0000259" key="4">
    <source>
        <dbReference type="Pfam" id="PF00185"/>
    </source>
</evidence>
<evidence type="ECO:0000256" key="3">
    <source>
        <dbReference type="ARBA" id="ARBA00022679"/>
    </source>
</evidence>
<protein>
    <recommendedName>
        <fullName evidence="2">ornithine carbamoyltransferase</fullName>
        <ecNumber evidence="2">2.1.3.3</ecNumber>
    </recommendedName>
</protein>
<dbReference type="Proteomes" id="UP001378592">
    <property type="component" value="Unassembled WGS sequence"/>
</dbReference>
<dbReference type="PANTHER" id="PTHR45753:SF3">
    <property type="entry name" value="ORNITHINE TRANSCARBAMYLASE, MITOCHONDRIAL"/>
    <property type="match status" value="1"/>
</dbReference>
<dbReference type="Gene3D" id="3.40.50.1370">
    <property type="entry name" value="Aspartate/ornithine carbamoyltransferase"/>
    <property type="match status" value="2"/>
</dbReference>
<dbReference type="AlphaFoldDB" id="A0AAN9W488"/>
<evidence type="ECO:0000313" key="7">
    <source>
        <dbReference type="Proteomes" id="UP001378592"/>
    </source>
</evidence>
<comment type="caution">
    <text evidence="6">The sequence shown here is derived from an EMBL/GenBank/DDBJ whole genome shotgun (WGS) entry which is preliminary data.</text>
</comment>
<dbReference type="Pfam" id="PF00185">
    <property type="entry name" value="OTCace"/>
    <property type="match status" value="1"/>
</dbReference>
<feature type="domain" description="Aspartate/ornithine carbamoyltransferase carbamoyl-P binding" evidence="5">
    <location>
        <begin position="34"/>
        <end position="175"/>
    </location>
</feature>
<dbReference type="GO" id="GO:0016597">
    <property type="term" value="F:amino acid binding"/>
    <property type="evidence" value="ECO:0007669"/>
    <property type="project" value="InterPro"/>
</dbReference>
<name>A0AAN9W488_9ORTH</name>
<feature type="domain" description="Aspartate/ornithine carbamoyltransferase Asp/Orn-binding" evidence="4">
    <location>
        <begin position="181"/>
        <end position="322"/>
    </location>
</feature>
<gene>
    <name evidence="6" type="ORF">R5R35_011207</name>
</gene>
<dbReference type="InterPro" id="IPR006132">
    <property type="entry name" value="Asp/Orn_carbamoyltranf_P-bd"/>
</dbReference>
<dbReference type="PANTHER" id="PTHR45753">
    <property type="entry name" value="ORNITHINE CARBAMOYLTRANSFERASE, MITOCHONDRIAL"/>
    <property type="match status" value="1"/>
</dbReference>
<keyword evidence="7" id="KW-1185">Reference proteome</keyword>
<organism evidence="6 7">
    <name type="scientific">Gryllus longicercus</name>
    <dbReference type="NCBI Taxonomy" id="2509291"/>
    <lineage>
        <taxon>Eukaryota</taxon>
        <taxon>Metazoa</taxon>
        <taxon>Ecdysozoa</taxon>
        <taxon>Arthropoda</taxon>
        <taxon>Hexapoda</taxon>
        <taxon>Insecta</taxon>
        <taxon>Pterygota</taxon>
        <taxon>Neoptera</taxon>
        <taxon>Polyneoptera</taxon>
        <taxon>Orthoptera</taxon>
        <taxon>Ensifera</taxon>
        <taxon>Gryllidea</taxon>
        <taxon>Grylloidea</taxon>
        <taxon>Gryllidae</taxon>
        <taxon>Gryllinae</taxon>
        <taxon>Gryllus</taxon>
    </lineage>
</organism>
<dbReference type="InterPro" id="IPR036901">
    <property type="entry name" value="Asp/Orn_carbamoylTrfase_sf"/>
</dbReference>
<dbReference type="SUPFAM" id="SSF53671">
    <property type="entry name" value="Aspartate/ornithine carbamoyltransferase"/>
    <property type="match status" value="1"/>
</dbReference>
<proteinExistence type="inferred from homology"/>
<sequence length="349" mass="38885">MSLKSSIPILKPKLFRVCLRQARYTCESSSIIGRDFISPEDFSAKDIKKFLWIAKDFKHSKGVKCSQILGGIRNCNATVIMAKPQVYCQVSISNALHYLGCSTNLVIDENWEKSSCGITDLGRALSKITNVIIAVGCHHDSVIALRDGASVPVVNFKSSSFQLLACLGNLLTVQECYGFLKGLKIAWIGPSHAALYTYIFLSPKLNMNIQFTATCGEDQVENQDLLQIAIRYASKCGAEVTQCLEAKDAVYRAHAIITTRHSFPELQITREMLSQAAVNWSFLHHLPRSDIEACADVFKSKNSLVWEGYENQMWTFMAVIVSLLSGYEPSSKMPDFDGCNVPPEKFYQP</sequence>
<dbReference type="EMBL" id="JAZDUA010000094">
    <property type="protein sequence ID" value="KAK7868458.1"/>
    <property type="molecule type" value="Genomic_DNA"/>
</dbReference>